<organism evidence="4 5">
    <name type="scientific">Arachidicoccus rhizosphaerae</name>
    <dbReference type="NCBI Taxonomy" id="551991"/>
    <lineage>
        <taxon>Bacteria</taxon>
        <taxon>Pseudomonadati</taxon>
        <taxon>Bacteroidota</taxon>
        <taxon>Chitinophagia</taxon>
        <taxon>Chitinophagales</taxon>
        <taxon>Chitinophagaceae</taxon>
        <taxon>Arachidicoccus</taxon>
    </lineage>
</organism>
<reference evidence="4 5" key="1">
    <citation type="submission" date="2016-10" db="EMBL/GenBank/DDBJ databases">
        <authorList>
            <person name="de Groot N.N."/>
        </authorList>
    </citation>
    <scope>NUCLEOTIDE SEQUENCE [LARGE SCALE GENOMIC DNA]</scope>
    <source>
        <strain evidence="4 5">Vu-144</strain>
    </source>
</reference>
<dbReference type="Proteomes" id="UP000199041">
    <property type="component" value="Unassembled WGS sequence"/>
</dbReference>
<dbReference type="InterPro" id="IPR011006">
    <property type="entry name" value="CheY-like_superfamily"/>
</dbReference>
<dbReference type="SUPFAM" id="SSF52172">
    <property type="entry name" value="CheY-like"/>
    <property type="match status" value="1"/>
</dbReference>
<dbReference type="Gene3D" id="3.40.50.2300">
    <property type="match status" value="1"/>
</dbReference>
<dbReference type="AlphaFoldDB" id="A0A1H3VRE4"/>
<sequence>MRTIIIDDEPLARSLLMEILEDHKDIEIIAECNDGYEGIKAIQELQPDLIFLDIQMPKITGFEMLELLDYTPKIIFTTAYDEYALKAFEVNALDYLLKPIHAERLASALSKVRSYGQGNNGISKDQIITQLPEQMQRIVVKVNGEVKILPIKDVYYLEAADDYVKVHSTDKYYLKHQTMSHFEKHLPEHQFIRIHRSYIVNIQHIHKVDLYEKDQYCVILRNDVRLQVSRTGYAKLKAELKF</sequence>
<dbReference type="CDD" id="cd17532">
    <property type="entry name" value="REC_LytTR_AlgR-like"/>
    <property type="match status" value="1"/>
</dbReference>
<name>A0A1H3VRE4_9BACT</name>
<dbReference type="EMBL" id="FNQY01000001">
    <property type="protein sequence ID" value="SDZ76814.1"/>
    <property type="molecule type" value="Genomic_DNA"/>
</dbReference>
<dbReference type="InterPro" id="IPR007492">
    <property type="entry name" value="LytTR_DNA-bd_dom"/>
</dbReference>
<feature type="domain" description="Response regulatory" evidence="2">
    <location>
        <begin position="2"/>
        <end position="113"/>
    </location>
</feature>
<dbReference type="GO" id="GO:0000156">
    <property type="term" value="F:phosphorelay response regulator activity"/>
    <property type="evidence" value="ECO:0007669"/>
    <property type="project" value="InterPro"/>
</dbReference>
<evidence type="ECO:0000259" key="3">
    <source>
        <dbReference type="PROSITE" id="PS50930"/>
    </source>
</evidence>
<dbReference type="RefSeq" id="WP_091392492.1">
    <property type="nucleotide sequence ID" value="NZ_FNQY01000001.1"/>
</dbReference>
<dbReference type="PROSITE" id="PS50930">
    <property type="entry name" value="HTH_LYTTR"/>
    <property type="match status" value="1"/>
</dbReference>
<dbReference type="PANTHER" id="PTHR37299">
    <property type="entry name" value="TRANSCRIPTIONAL REGULATOR-RELATED"/>
    <property type="match status" value="1"/>
</dbReference>
<evidence type="ECO:0000313" key="4">
    <source>
        <dbReference type="EMBL" id="SDZ76814.1"/>
    </source>
</evidence>
<dbReference type="Gene3D" id="2.40.50.1020">
    <property type="entry name" value="LytTr DNA-binding domain"/>
    <property type="match status" value="1"/>
</dbReference>
<dbReference type="OrthoDB" id="1646880at2"/>
<feature type="domain" description="HTH LytTR-type" evidence="3">
    <location>
        <begin position="138"/>
        <end position="242"/>
    </location>
</feature>
<accession>A0A1H3VRE4</accession>
<dbReference type="InterPro" id="IPR001789">
    <property type="entry name" value="Sig_transdc_resp-reg_receiver"/>
</dbReference>
<keyword evidence="5" id="KW-1185">Reference proteome</keyword>
<evidence type="ECO:0000313" key="5">
    <source>
        <dbReference type="Proteomes" id="UP000199041"/>
    </source>
</evidence>
<dbReference type="InterPro" id="IPR046947">
    <property type="entry name" value="LytR-like"/>
</dbReference>
<dbReference type="GO" id="GO:0003677">
    <property type="term" value="F:DNA binding"/>
    <property type="evidence" value="ECO:0007669"/>
    <property type="project" value="InterPro"/>
</dbReference>
<dbReference type="PROSITE" id="PS50110">
    <property type="entry name" value="RESPONSE_REGULATORY"/>
    <property type="match status" value="1"/>
</dbReference>
<dbReference type="STRING" id="551991.SAMN05192529_101348"/>
<dbReference type="SMART" id="SM00448">
    <property type="entry name" value="REC"/>
    <property type="match status" value="1"/>
</dbReference>
<dbReference type="Pfam" id="PF00072">
    <property type="entry name" value="Response_reg"/>
    <property type="match status" value="1"/>
</dbReference>
<dbReference type="Pfam" id="PF04397">
    <property type="entry name" value="LytTR"/>
    <property type="match status" value="1"/>
</dbReference>
<proteinExistence type="predicted"/>
<evidence type="ECO:0000259" key="2">
    <source>
        <dbReference type="PROSITE" id="PS50110"/>
    </source>
</evidence>
<dbReference type="PANTHER" id="PTHR37299:SF1">
    <property type="entry name" value="STAGE 0 SPORULATION PROTEIN A HOMOLOG"/>
    <property type="match status" value="1"/>
</dbReference>
<feature type="modified residue" description="4-aspartylphosphate" evidence="1">
    <location>
        <position position="53"/>
    </location>
</feature>
<evidence type="ECO:0000256" key="1">
    <source>
        <dbReference type="PROSITE-ProRule" id="PRU00169"/>
    </source>
</evidence>
<dbReference type="SMART" id="SM00850">
    <property type="entry name" value="LytTR"/>
    <property type="match status" value="1"/>
</dbReference>
<keyword evidence="1" id="KW-0597">Phosphoprotein</keyword>
<protein>
    <submittedName>
        <fullName evidence="4">Two component transcriptional regulator, LytTR family</fullName>
    </submittedName>
</protein>
<dbReference type="FunFam" id="3.40.50.2300:FF:000051">
    <property type="entry name" value="Two-component response regulator yehT"/>
    <property type="match status" value="1"/>
</dbReference>
<gene>
    <name evidence="4" type="ORF">SAMN05192529_101348</name>
</gene>